<dbReference type="SUPFAM" id="SSF51445">
    <property type="entry name" value="(Trans)glycosidases"/>
    <property type="match status" value="1"/>
</dbReference>
<feature type="chain" id="PRO_5007296110" evidence="1">
    <location>
        <begin position="22"/>
        <end position="360"/>
    </location>
</feature>
<evidence type="ECO:0000313" key="2">
    <source>
        <dbReference type="EMBL" id="KXS14438.1"/>
    </source>
</evidence>
<accession>A0A139ACG4</accession>
<protein>
    <submittedName>
        <fullName evidence="2">Glycoside hydrolase family 5 protein</fullName>
    </submittedName>
</protein>
<feature type="signal peptide" evidence="1">
    <location>
        <begin position="1"/>
        <end position="21"/>
    </location>
</feature>
<dbReference type="GO" id="GO:0016787">
    <property type="term" value="F:hydrolase activity"/>
    <property type="evidence" value="ECO:0007669"/>
    <property type="project" value="UniProtKB-KW"/>
</dbReference>
<dbReference type="Gene3D" id="3.20.20.80">
    <property type="entry name" value="Glycosidases"/>
    <property type="match status" value="1"/>
</dbReference>
<proteinExistence type="predicted"/>
<organism evidence="2 3">
    <name type="scientific">Gonapodya prolifera (strain JEL478)</name>
    <name type="common">Monoblepharis prolifera</name>
    <dbReference type="NCBI Taxonomy" id="1344416"/>
    <lineage>
        <taxon>Eukaryota</taxon>
        <taxon>Fungi</taxon>
        <taxon>Fungi incertae sedis</taxon>
        <taxon>Chytridiomycota</taxon>
        <taxon>Chytridiomycota incertae sedis</taxon>
        <taxon>Monoblepharidomycetes</taxon>
        <taxon>Monoblepharidales</taxon>
        <taxon>Gonapodyaceae</taxon>
        <taxon>Gonapodya</taxon>
    </lineage>
</organism>
<keyword evidence="2" id="KW-0378">Hydrolase</keyword>
<reference evidence="2 3" key="1">
    <citation type="journal article" date="2015" name="Genome Biol. Evol.">
        <title>Phylogenomic analyses indicate that early fungi evolved digesting cell walls of algal ancestors of land plants.</title>
        <authorList>
            <person name="Chang Y."/>
            <person name="Wang S."/>
            <person name="Sekimoto S."/>
            <person name="Aerts A.L."/>
            <person name="Choi C."/>
            <person name="Clum A."/>
            <person name="LaButti K.M."/>
            <person name="Lindquist E.A."/>
            <person name="Yee Ngan C."/>
            <person name="Ohm R.A."/>
            <person name="Salamov A.A."/>
            <person name="Grigoriev I.V."/>
            <person name="Spatafora J.W."/>
            <person name="Berbee M.L."/>
        </authorList>
    </citation>
    <scope>NUCLEOTIDE SEQUENCE [LARGE SCALE GENOMIC DNA]</scope>
    <source>
        <strain evidence="2 3">JEL478</strain>
    </source>
</reference>
<evidence type="ECO:0000256" key="1">
    <source>
        <dbReference type="SAM" id="SignalP"/>
    </source>
</evidence>
<evidence type="ECO:0000313" key="3">
    <source>
        <dbReference type="Proteomes" id="UP000070544"/>
    </source>
</evidence>
<keyword evidence="3" id="KW-1185">Reference proteome</keyword>
<dbReference type="InterPro" id="IPR017853">
    <property type="entry name" value="GH"/>
</dbReference>
<keyword evidence="1" id="KW-0732">Signal</keyword>
<sequence length="360" mass="38853">MLLHHLHLIILARSIPALTKGATYTVADFQTCLPASENLRAWSNATCCVAITDVATTSQDCAPTIADWQTCILQSTVCSTVNATCCVARADNATGKTTCRPGGQGPTLRTHRSIGVTVVRIFITEVDAGLKNTSATYTPDLEPSTLGVFNDTILTTVDEFMYRAQSLGVKLGAVRRAARHNEALGYSAGGDPNWVCARAMTVKQLVRPGILVFTGGGTDVGTLVRDQYLSCPSIDVISVHSYDAGKWVNASNYCSLMDKVAAAGKRAVIEELGARGSDRASSLRLQMARGPELGRPLMPWQVVKPRSQGDYEFWVDEGSVRDGRLVGSAGFRGLKWRWVRVGMGRVQRRQVRGDACELGS</sequence>
<name>A0A139ACG4_GONPJ</name>
<dbReference type="Proteomes" id="UP000070544">
    <property type="component" value="Unassembled WGS sequence"/>
</dbReference>
<dbReference type="AlphaFoldDB" id="A0A139ACG4"/>
<dbReference type="EMBL" id="KQ965769">
    <property type="protein sequence ID" value="KXS14438.1"/>
    <property type="molecule type" value="Genomic_DNA"/>
</dbReference>
<gene>
    <name evidence="2" type="ORF">M427DRAFT_33128</name>
</gene>
<dbReference type="OrthoDB" id="428177at2759"/>